<sequence>MPVHLLASAVSSAVPTEYWASIAASLVAISFLKTWSQGVKLLDPPPPPTSSSTNSAPISPSLDAHLNDLHGRVVLVASGAFTPLGVVTISALAHRGAQIIALAPDISSPDVVQLVHLIRDSTQSELVYAEQCDIASLESVSAFAALWNAGDKKQQQGIRRLDSLIFLPPSREEVRTLQATGVGMAQAIYQLHVLARFHLVNSLLSSLLVLPPEREVRIVSVVSPFYAAGANHFDLLTTGTATKPKGKRKATPTIKTLAEGSYSALVGAASLRWYALSIELQRRLDLLAEADPRPRTKLPGIDVSSARPTASTPHTHSNIAVINVCPGFERNADIIDTFLPPPSPSSFPPLYFARAALRMVLVLVVWPVVWLLAKSAATAANSVVWATARKLDGQARTHPILNNASPAHARFGLYEPLVPAELYREARIVRPTLPARLDPNSKDARHNWAQLWQHEEHLLEHKVKAKGGKIKRPQV</sequence>
<comment type="similarity">
    <text evidence="1">Belongs to the short-chain dehydrogenases/reductases (SDR) family.</text>
</comment>
<name>A0A081CDV1_PSEA2</name>
<dbReference type="HOGENOM" id="CLU_026933_0_0_1"/>
<dbReference type="AlphaFoldDB" id="A0A081CDV1"/>
<protein>
    <submittedName>
        <fullName evidence="3">Oxidoreductase</fullName>
    </submittedName>
</protein>
<dbReference type="SUPFAM" id="SSF51735">
    <property type="entry name" value="NAD(P)-binding Rossmann-fold domains"/>
    <property type="match status" value="1"/>
</dbReference>
<dbReference type="EMBL" id="DF830073">
    <property type="protein sequence ID" value="GAK64847.1"/>
    <property type="molecule type" value="Genomic_DNA"/>
</dbReference>
<organism evidence="3 4">
    <name type="scientific">Pseudozyma antarctica</name>
    <name type="common">Yeast</name>
    <name type="synonym">Candida antarctica</name>
    <dbReference type="NCBI Taxonomy" id="84753"/>
    <lineage>
        <taxon>Eukaryota</taxon>
        <taxon>Fungi</taxon>
        <taxon>Dikarya</taxon>
        <taxon>Basidiomycota</taxon>
        <taxon>Ustilaginomycotina</taxon>
        <taxon>Ustilaginomycetes</taxon>
        <taxon>Ustilaginales</taxon>
        <taxon>Ustilaginaceae</taxon>
        <taxon>Moesziomyces</taxon>
    </lineage>
</organism>
<dbReference type="Gene3D" id="3.40.50.720">
    <property type="entry name" value="NAD(P)-binding Rossmann-like Domain"/>
    <property type="match status" value="1"/>
</dbReference>
<accession>A0A081CDV1</accession>
<dbReference type="RefSeq" id="XP_014657190.1">
    <property type="nucleotide sequence ID" value="XM_014801704.1"/>
</dbReference>
<dbReference type="Proteomes" id="UP000053758">
    <property type="component" value="Unassembled WGS sequence"/>
</dbReference>
<dbReference type="InterPro" id="IPR036291">
    <property type="entry name" value="NAD(P)-bd_dom_sf"/>
</dbReference>
<dbReference type="GO" id="GO:0016491">
    <property type="term" value="F:oxidoreductase activity"/>
    <property type="evidence" value="ECO:0007669"/>
    <property type="project" value="UniProtKB-KW"/>
</dbReference>
<keyword evidence="2" id="KW-0560">Oxidoreductase</keyword>
<evidence type="ECO:0000313" key="4">
    <source>
        <dbReference type="Proteomes" id="UP000053758"/>
    </source>
</evidence>
<evidence type="ECO:0000313" key="3">
    <source>
        <dbReference type="EMBL" id="GAK64847.1"/>
    </source>
</evidence>
<dbReference type="PANTHER" id="PTHR24320:SF152">
    <property type="entry name" value="SHORT-CHAIN DEHYDROGENASE_REDUCTASE FAMILY PROTEIN"/>
    <property type="match status" value="1"/>
</dbReference>
<proteinExistence type="inferred from homology"/>
<evidence type="ECO:0000256" key="1">
    <source>
        <dbReference type="ARBA" id="ARBA00006484"/>
    </source>
</evidence>
<dbReference type="OrthoDB" id="191979at2759"/>
<reference evidence="4" key="1">
    <citation type="journal article" date="2014" name="Genome Announc.">
        <title>Draft Genome Sequence of the Yeast Pseudozyma antarctica Type Strain JCM10317, a Producer of the Glycolipid Biosurfactants, Mannosylerythritol Lipids.</title>
        <authorList>
            <person name="Saika A."/>
            <person name="Koike H."/>
            <person name="Hori T."/>
            <person name="Fukuoka T."/>
            <person name="Sato S."/>
            <person name="Habe H."/>
            <person name="Kitamoto D."/>
            <person name="Morita T."/>
        </authorList>
    </citation>
    <scope>NUCLEOTIDE SEQUENCE [LARGE SCALE GENOMIC DNA]</scope>
    <source>
        <strain evidence="4">JCM 10317</strain>
    </source>
</reference>
<gene>
    <name evidence="3" type="ORF">PAN0_006d3062</name>
</gene>
<keyword evidence="4" id="KW-1185">Reference proteome</keyword>
<evidence type="ECO:0000256" key="2">
    <source>
        <dbReference type="ARBA" id="ARBA00023002"/>
    </source>
</evidence>
<dbReference type="GeneID" id="26303898"/>
<dbReference type="PANTHER" id="PTHR24320">
    <property type="entry name" value="RETINOL DEHYDROGENASE"/>
    <property type="match status" value="1"/>
</dbReference>